<evidence type="ECO:0000313" key="7">
    <source>
        <dbReference type="Proteomes" id="UP000703720"/>
    </source>
</evidence>
<proteinExistence type="inferred from homology"/>
<dbReference type="PANTHER" id="PTHR43117:SF4">
    <property type="entry name" value="OSMOPROTECTANT IMPORT ATP-BINDING PROTEIN OSMV"/>
    <property type="match status" value="1"/>
</dbReference>
<dbReference type="InterPro" id="IPR003593">
    <property type="entry name" value="AAA+_ATPase"/>
</dbReference>
<feature type="domain" description="ABC transporter" evidence="5">
    <location>
        <begin position="9"/>
        <end position="243"/>
    </location>
</feature>
<comment type="similarity">
    <text evidence="1">Belongs to the ABC transporter superfamily.</text>
</comment>
<dbReference type="InterPro" id="IPR027417">
    <property type="entry name" value="P-loop_NTPase"/>
</dbReference>
<dbReference type="Proteomes" id="UP000703720">
    <property type="component" value="Unassembled WGS sequence"/>
</dbReference>
<dbReference type="RefSeq" id="WP_307803632.1">
    <property type="nucleotide sequence ID" value="NZ_BAAAIO010000002.1"/>
</dbReference>
<evidence type="ECO:0000256" key="4">
    <source>
        <dbReference type="ARBA" id="ARBA00022840"/>
    </source>
</evidence>
<sequence>MSHPPAPRIDFEHVDVRYGADAVLSDLSLVIEPGSLVVLLGPSGSGKTTLLRTVNRMVETGGGRVLIDGEDVREKKPVMLRRSIGYVMQASGLFPHQTVADNVTTVPRLNGMRRADAGAVADALLARVSLDPALGSRYPSQLSGGQQQRVGVARALAGDPRLLLMDEPFAAVDPINRRALQKQTLALHRDTGATIIFVTHDVDEALLLGQRIIVLGEGGRIAQDGTPFDVLTAPADAFVAELIGATSTERELHIESARGSDVVVDGAGRPLGVLRR</sequence>
<dbReference type="SMART" id="SM00382">
    <property type="entry name" value="AAA"/>
    <property type="match status" value="1"/>
</dbReference>
<keyword evidence="2" id="KW-0813">Transport</keyword>
<comment type="caution">
    <text evidence="6">The sequence shown here is derived from an EMBL/GenBank/DDBJ whole genome shotgun (WGS) entry which is preliminary data.</text>
</comment>
<dbReference type="PROSITE" id="PS00211">
    <property type="entry name" value="ABC_TRANSPORTER_1"/>
    <property type="match status" value="1"/>
</dbReference>
<dbReference type="InterPro" id="IPR003439">
    <property type="entry name" value="ABC_transporter-like_ATP-bd"/>
</dbReference>
<evidence type="ECO:0000313" key="6">
    <source>
        <dbReference type="EMBL" id="MBP2379880.1"/>
    </source>
</evidence>
<keyword evidence="7" id="KW-1185">Reference proteome</keyword>
<accession>A0ABS4WUL3</accession>
<protein>
    <submittedName>
        <fullName evidence="6">Osmoprotectant transport system ATP-binding protein</fullName>
    </submittedName>
</protein>
<dbReference type="GO" id="GO:0005524">
    <property type="term" value="F:ATP binding"/>
    <property type="evidence" value="ECO:0007669"/>
    <property type="project" value="UniProtKB-KW"/>
</dbReference>
<keyword evidence="3" id="KW-0547">Nucleotide-binding</keyword>
<dbReference type="Pfam" id="PF00005">
    <property type="entry name" value="ABC_tran"/>
    <property type="match status" value="1"/>
</dbReference>
<name>A0ABS4WUL3_9MICO</name>
<dbReference type="PANTHER" id="PTHR43117">
    <property type="entry name" value="OSMOPROTECTANT IMPORT ATP-BINDING PROTEIN OSMV"/>
    <property type="match status" value="1"/>
</dbReference>
<gene>
    <name evidence="6" type="ORF">JOF42_003375</name>
</gene>
<organism evidence="6 7">
    <name type="scientific">Microbacterium phyllosphaerae</name>
    <dbReference type="NCBI Taxonomy" id="124798"/>
    <lineage>
        <taxon>Bacteria</taxon>
        <taxon>Bacillati</taxon>
        <taxon>Actinomycetota</taxon>
        <taxon>Actinomycetes</taxon>
        <taxon>Micrococcales</taxon>
        <taxon>Microbacteriaceae</taxon>
        <taxon>Microbacterium</taxon>
    </lineage>
</organism>
<dbReference type="InterPro" id="IPR017871">
    <property type="entry name" value="ABC_transporter-like_CS"/>
</dbReference>
<reference evidence="6 7" key="1">
    <citation type="submission" date="2021-03" db="EMBL/GenBank/DDBJ databases">
        <title>Sequencing the genomes of 1000 actinobacteria strains.</title>
        <authorList>
            <person name="Klenk H.-P."/>
        </authorList>
    </citation>
    <scope>NUCLEOTIDE SEQUENCE [LARGE SCALE GENOMIC DNA]</scope>
    <source>
        <strain evidence="6 7">DSM 13468</strain>
    </source>
</reference>
<dbReference type="PROSITE" id="PS50893">
    <property type="entry name" value="ABC_TRANSPORTER_2"/>
    <property type="match status" value="1"/>
</dbReference>
<dbReference type="Gene3D" id="3.40.50.300">
    <property type="entry name" value="P-loop containing nucleotide triphosphate hydrolases"/>
    <property type="match status" value="1"/>
</dbReference>
<dbReference type="SUPFAM" id="SSF52540">
    <property type="entry name" value="P-loop containing nucleoside triphosphate hydrolases"/>
    <property type="match status" value="1"/>
</dbReference>
<dbReference type="EMBL" id="JAGIOA010000001">
    <property type="protein sequence ID" value="MBP2379880.1"/>
    <property type="molecule type" value="Genomic_DNA"/>
</dbReference>
<evidence type="ECO:0000259" key="5">
    <source>
        <dbReference type="PROSITE" id="PS50893"/>
    </source>
</evidence>
<evidence type="ECO:0000256" key="1">
    <source>
        <dbReference type="ARBA" id="ARBA00005417"/>
    </source>
</evidence>
<evidence type="ECO:0000256" key="3">
    <source>
        <dbReference type="ARBA" id="ARBA00022741"/>
    </source>
</evidence>
<evidence type="ECO:0000256" key="2">
    <source>
        <dbReference type="ARBA" id="ARBA00022448"/>
    </source>
</evidence>
<keyword evidence="4 6" id="KW-0067">ATP-binding</keyword>